<proteinExistence type="predicted"/>
<dbReference type="EMBL" id="CABQ01000037">
    <property type="protein sequence ID" value="CBI06901.1"/>
    <property type="molecule type" value="Genomic_DNA"/>
</dbReference>
<dbReference type="SUPFAM" id="SSF53067">
    <property type="entry name" value="Actin-like ATPase domain"/>
    <property type="match status" value="1"/>
</dbReference>
<sequence length="298" mass="31662">MTGVRPPVAVAVSSQGIVAGATVPDATFPRLAHSSLPADAIHAGILEANLIRPGEISAAMRATLARVEPRGRSVTLVVPDAAVRIFVLDFDSLPTRRDEVTPVLRFRLRKSVPFDIEQAGLSYQVLSEGSARLETPWKVLVIVMPGAILTEYESALRGAGYEPGVVLPACLAALCSFESQQSELIAYLGTHSLTTAIVSGSDFLLYRTIDLPPEPTAQRAELHRSVDVACAFYEDTLQAPPHRLLYAGLLPGEEFAAIIAETGLAVEPFLRLTSDTSQLPEETNGAVAAVVGALAGTR</sequence>
<protein>
    <recommendedName>
        <fullName evidence="2">Competence protein A</fullName>
    </recommendedName>
</protein>
<accession>E6QI36</accession>
<gene>
    <name evidence="1" type="ORF">CARN6_0193</name>
</gene>
<dbReference type="InterPro" id="IPR043129">
    <property type="entry name" value="ATPase_NBD"/>
</dbReference>
<dbReference type="AlphaFoldDB" id="E6QI36"/>
<name>E6QI36_9ZZZZ</name>
<dbReference type="Gene3D" id="3.30.420.380">
    <property type="match status" value="1"/>
</dbReference>
<reference evidence="1" key="1">
    <citation type="submission" date="2009-10" db="EMBL/GenBank/DDBJ databases">
        <title>Diversity of trophic interactions inside an arsenic-rich microbial ecosystem.</title>
        <authorList>
            <person name="Bertin P.N."/>
            <person name="Heinrich-Salmeron A."/>
            <person name="Pelletier E."/>
            <person name="Goulhen-Chollet F."/>
            <person name="Arsene-Ploetze F."/>
            <person name="Gallien S."/>
            <person name="Calteau A."/>
            <person name="Vallenet D."/>
            <person name="Casiot C."/>
            <person name="Chane-Woon-Ming B."/>
            <person name="Giloteaux L."/>
            <person name="Barakat M."/>
            <person name="Bonnefoy V."/>
            <person name="Bruneel O."/>
            <person name="Chandler M."/>
            <person name="Cleiss J."/>
            <person name="Duran R."/>
            <person name="Elbaz-Poulichet F."/>
            <person name="Fonknechten N."/>
            <person name="Lauga B."/>
            <person name="Mornico D."/>
            <person name="Ortet P."/>
            <person name="Schaeffer C."/>
            <person name="Siguier P."/>
            <person name="Alexander Thil Smith A."/>
            <person name="Van Dorsselaer A."/>
            <person name="Weissenbach J."/>
            <person name="Medigue C."/>
            <person name="Le Paslier D."/>
        </authorList>
    </citation>
    <scope>NUCLEOTIDE SEQUENCE</scope>
</reference>
<organism evidence="1">
    <name type="scientific">mine drainage metagenome</name>
    <dbReference type="NCBI Taxonomy" id="410659"/>
    <lineage>
        <taxon>unclassified sequences</taxon>
        <taxon>metagenomes</taxon>
        <taxon>ecological metagenomes</taxon>
    </lineage>
</organism>
<evidence type="ECO:0008006" key="2">
    <source>
        <dbReference type="Google" id="ProtNLM"/>
    </source>
</evidence>
<evidence type="ECO:0000313" key="1">
    <source>
        <dbReference type="EMBL" id="CBI06901.1"/>
    </source>
</evidence>
<comment type="caution">
    <text evidence="1">The sequence shown here is derived from an EMBL/GenBank/DDBJ whole genome shotgun (WGS) entry which is preliminary data.</text>
</comment>